<dbReference type="RefSeq" id="WP_168146236.1">
    <property type="nucleotide sequence ID" value="NZ_JAAVXB010000001.1"/>
</dbReference>
<accession>A0A969W7M9</accession>
<dbReference type="PANTHER" id="PTHR30408">
    <property type="entry name" value="TYPE-1 RESTRICTION ENZYME ECOKI SPECIFICITY PROTEIN"/>
    <property type="match status" value="1"/>
</dbReference>
<dbReference type="GO" id="GO:0003677">
    <property type="term" value="F:DNA binding"/>
    <property type="evidence" value="ECO:0007669"/>
    <property type="project" value="UniProtKB-KW"/>
</dbReference>
<dbReference type="Proteomes" id="UP000653472">
    <property type="component" value="Unassembled WGS sequence"/>
</dbReference>
<gene>
    <name evidence="6" type="ORF">G7Y82_01585</name>
</gene>
<organism evidence="6 7">
    <name type="scientific">Solimonas marina</name>
    <dbReference type="NCBI Taxonomy" id="2714601"/>
    <lineage>
        <taxon>Bacteria</taxon>
        <taxon>Pseudomonadati</taxon>
        <taxon>Pseudomonadota</taxon>
        <taxon>Gammaproteobacteria</taxon>
        <taxon>Nevskiales</taxon>
        <taxon>Nevskiaceae</taxon>
        <taxon>Solimonas</taxon>
    </lineage>
</organism>
<dbReference type="PANTHER" id="PTHR30408:SF12">
    <property type="entry name" value="TYPE I RESTRICTION ENZYME MJAVIII SPECIFICITY SUBUNIT"/>
    <property type="match status" value="1"/>
</dbReference>
<comment type="caution">
    <text evidence="6">The sequence shown here is derived from an EMBL/GenBank/DDBJ whole genome shotgun (WGS) entry which is preliminary data.</text>
</comment>
<evidence type="ECO:0000313" key="7">
    <source>
        <dbReference type="Proteomes" id="UP000653472"/>
    </source>
</evidence>
<evidence type="ECO:0000256" key="4">
    <source>
        <dbReference type="SAM" id="MobiDB-lite"/>
    </source>
</evidence>
<protein>
    <submittedName>
        <fullName evidence="6">Restriction endonuclease subunit S</fullName>
    </submittedName>
</protein>
<dbReference type="GO" id="GO:0004519">
    <property type="term" value="F:endonuclease activity"/>
    <property type="evidence" value="ECO:0007669"/>
    <property type="project" value="UniProtKB-KW"/>
</dbReference>
<dbReference type="InterPro" id="IPR000055">
    <property type="entry name" value="Restrct_endonuc_typeI_TRD"/>
</dbReference>
<evidence type="ECO:0000256" key="2">
    <source>
        <dbReference type="ARBA" id="ARBA00022747"/>
    </source>
</evidence>
<keyword evidence="6" id="KW-0378">Hydrolase</keyword>
<evidence type="ECO:0000256" key="3">
    <source>
        <dbReference type="ARBA" id="ARBA00023125"/>
    </source>
</evidence>
<keyword evidence="6" id="KW-0540">Nuclease</keyword>
<feature type="compositionally biased region" description="Low complexity" evidence="4">
    <location>
        <begin position="1"/>
        <end position="13"/>
    </location>
</feature>
<dbReference type="Gene3D" id="1.10.287.1120">
    <property type="entry name" value="Bipartite methylase S protein"/>
    <property type="match status" value="1"/>
</dbReference>
<feature type="region of interest" description="Disordered" evidence="4">
    <location>
        <begin position="1"/>
        <end position="21"/>
    </location>
</feature>
<comment type="similarity">
    <text evidence="1">Belongs to the type-I restriction system S methylase family.</text>
</comment>
<dbReference type="EMBL" id="JAAVXB010000001">
    <property type="protein sequence ID" value="NKF20988.1"/>
    <property type="molecule type" value="Genomic_DNA"/>
</dbReference>
<dbReference type="GO" id="GO:0009307">
    <property type="term" value="P:DNA restriction-modification system"/>
    <property type="evidence" value="ECO:0007669"/>
    <property type="project" value="UniProtKB-KW"/>
</dbReference>
<evidence type="ECO:0000259" key="5">
    <source>
        <dbReference type="Pfam" id="PF01420"/>
    </source>
</evidence>
<name>A0A969W7M9_9GAMM</name>
<dbReference type="Pfam" id="PF01420">
    <property type="entry name" value="Methylase_S"/>
    <property type="match status" value="2"/>
</dbReference>
<feature type="domain" description="Type I restriction modification DNA specificity" evidence="5">
    <location>
        <begin position="294"/>
        <end position="410"/>
    </location>
</feature>
<dbReference type="AlphaFoldDB" id="A0A969W7M9"/>
<keyword evidence="2" id="KW-0680">Restriction system</keyword>
<evidence type="ECO:0000256" key="1">
    <source>
        <dbReference type="ARBA" id="ARBA00010923"/>
    </source>
</evidence>
<dbReference type="InterPro" id="IPR052021">
    <property type="entry name" value="Type-I_RS_S_subunit"/>
</dbReference>
<dbReference type="Gene3D" id="3.90.220.20">
    <property type="entry name" value="DNA methylase specificity domains"/>
    <property type="match status" value="2"/>
</dbReference>
<keyword evidence="6" id="KW-0255">Endonuclease</keyword>
<dbReference type="CDD" id="cd17249">
    <property type="entry name" value="RMtype1_S_EcoR124I-TRD2-CR2_like"/>
    <property type="match status" value="1"/>
</dbReference>
<dbReference type="InterPro" id="IPR044946">
    <property type="entry name" value="Restrct_endonuc_typeI_TRD_sf"/>
</dbReference>
<keyword evidence="7" id="KW-1185">Reference proteome</keyword>
<dbReference type="SUPFAM" id="SSF116734">
    <property type="entry name" value="DNA methylase specificity domain"/>
    <property type="match status" value="2"/>
</dbReference>
<reference evidence="6" key="1">
    <citation type="submission" date="2020-03" db="EMBL/GenBank/DDBJ databases">
        <title>Solimonas marina sp. nov., isolated from deep seawater of the Pacific Ocean.</title>
        <authorList>
            <person name="Liu X."/>
            <person name="Lai Q."/>
            <person name="Sun F."/>
            <person name="Gai Y."/>
            <person name="Li G."/>
            <person name="Shao Z."/>
        </authorList>
    </citation>
    <scope>NUCLEOTIDE SEQUENCE</scope>
    <source>
        <strain evidence="6">C16B3</strain>
    </source>
</reference>
<evidence type="ECO:0000313" key="6">
    <source>
        <dbReference type="EMBL" id="NKF20988.1"/>
    </source>
</evidence>
<sequence>MSLGAPASSPASSEQPTGTSAFPALVPKLRFPEFRDGRAWVGKKLGEITEFSSGGTPPKDNPSFWSGSIPWISASAMHETRVRSSELNVSEAAIGNGTRIAPKGSLLMLVRGSMLFNRVPICVAEVDVAFNQDVKSLSVGQNVSGEFLLHQLLAAESRIPVDKTGIGAGKIDTDALTQFDVGVPTRAEQQKIAECLSTLDELIGAESQKLDALNAHKKGLMQQLFPREGETLPRLRFSEFRSAPAWAVKVGCDLFANRKEAGETGLPIYSVTINDGMIPRASFDRDFYDIEDPAGNKKVCKGDIAYNMMRMWQGAQGVAAEDCMVSPAYVVLAPKAGACSDFFAYLFKLPHVLLLLTATSRGLTKDRLRLYFDDFARMRLCVPQFEEQQRIASCLSSLDDLIAAQSDQLETLKTHKKGLMQQLFPSPSQVEART</sequence>
<proteinExistence type="inferred from homology"/>
<feature type="domain" description="Type I restriction modification DNA specificity" evidence="5">
    <location>
        <begin position="40"/>
        <end position="214"/>
    </location>
</feature>
<keyword evidence="3" id="KW-0238">DNA-binding</keyword>